<dbReference type="EMBL" id="CABPRJ010000514">
    <property type="protein sequence ID" value="VVC30391.1"/>
    <property type="molecule type" value="Genomic_DNA"/>
</dbReference>
<sequence length="310" mass="36282">MSELEQDNQDNTKLPIIDFTAISTTWVHKLTKDKLIIELSRLNLITTGLVADLKARLLRYLRGENNPEVFISEKTKNNCVIAPESLNKIDKVKINPIMSDNKRPYFKQGNFSGAISENIDTFLKKYNRAAFINGWSETDKTQFISVFFLSTFYDNLQYSSDKLEWEDIENKLRLEFEPIDMQTDMLRMILEKRKQLPDEQTVAYINDAESLCRRIDNQMPQEEMIRNIMKGLKPSIARYIGIMGNETLAELKKNVRKYEMVEFMITEDTPKTPFDIETETIQSKIQQINKDNSSKKPEIDRLREEVENLK</sequence>
<dbReference type="Proteomes" id="UP000325440">
    <property type="component" value="Unassembled WGS sequence"/>
</dbReference>
<accession>A0A5E4MIY2</accession>
<evidence type="ECO:0000313" key="3">
    <source>
        <dbReference type="EMBL" id="VVC30391.1"/>
    </source>
</evidence>
<dbReference type="PANTHER" id="PTHR33194:SF4">
    <property type="entry name" value="CCHC-TYPE DOMAIN-CONTAINING PROTEIN"/>
    <property type="match status" value="1"/>
</dbReference>
<evidence type="ECO:0000259" key="2">
    <source>
        <dbReference type="Pfam" id="PF03732"/>
    </source>
</evidence>
<dbReference type="OrthoDB" id="6622160at2759"/>
<feature type="compositionally biased region" description="Basic and acidic residues" evidence="1">
    <location>
        <begin position="292"/>
        <end position="310"/>
    </location>
</feature>
<dbReference type="PANTHER" id="PTHR33194">
    <property type="entry name" value="ZINC KNUCKLE DOMAINCONTAINING PROTEIN"/>
    <property type="match status" value="1"/>
</dbReference>
<protein>
    <submittedName>
        <fullName evidence="3">Retrotransposon gag domain</fullName>
    </submittedName>
</protein>
<evidence type="ECO:0000256" key="1">
    <source>
        <dbReference type="SAM" id="MobiDB-lite"/>
    </source>
</evidence>
<keyword evidence="4" id="KW-1185">Reference proteome</keyword>
<feature type="region of interest" description="Disordered" evidence="1">
    <location>
        <begin position="285"/>
        <end position="310"/>
    </location>
</feature>
<feature type="domain" description="Retrotransposon gag" evidence="2">
    <location>
        <begin position="151"/>
        <end position="234"/>
    </location>
</feature>
<evidence type="ECO:0000313" key="4">
    <source>
        <dbReference type="Proteomes" id="UP000325440"/>
    </source>
</evidence>
<organism evidence="3 4">
    <name type="scientific">Cinara cedri</name>
    <dbReference type="NCBI Taxonomy" id="506608"/>
    <lineage>
        <taxon>Eukaryota</taxon>
        <taxon>Metazoa</taxon>
        <taxon>Ecdysozoa</taxon>
        <taxon>Arthropoda</taxon>
        <taxon>Hexapoda</taxon>
        <taxon>Insecta</taxon>
        <taxon>Pterygota</taxon>
        <taxon>Neoptera</taxon>
        <taxon>Paraneoptera</taxon>
        <taxon>Hemiptera</taxon>
        <taxon>Sternorrhyncha</taxon>
        <taxon>Aphidomorpha</taxon>
        <taxon>Aphidoidea</taxon>
        <taxon>Aphididae</taxon>
        <taxon>Lachninae</taxon>
        <taxon>Cinara</taxon>
    </lineage>
</organism>
<dbReference type="AlphaFoldDB" id="A0A5E4MIY2"/>
<reference evidence="3 4" key="1">
    <citation type="submission" date="2019-08" db="EMBL/GenBank/DDBJ databases">
        <authorList>
            <person name="Alioto T."/>
            <person name="Alioto T."/>
            <person name="Gomez Garrido J."/>
        </authorList>
    </citation>
    <scope>NUCLEOTIDE SEQUENCE [LARGE SCALE GENOMIC DNA]</scope>
</reference>
<dbReference type="Pfam" id="PF03732">
    <property type="entry name" value="Retrotrans_gag"/>
    <property type="match status" value="1"/>
</dbReference>
<name>A0A5E4MIY2_9HEMI</name>
<proteinExistence type="predicted"/>
<gene>
    <name evidence="3" type="ORF">CINCED_3A010403</name>
</gene>
<dbReference type="InterPro" id="IPR005162">
    <property type="entry name" value="Retrotrans_gag_dom"/>
</dbReference>